<keyword evidence="1" id="KW-0378">Hydrolase</keyword>
<keyword evidence="2" id="KW-1185">Reference proteome</keyword>
<reference evidence="1 2" key="1">
    <citation type="submission" date="2024-08" db="EMBL/GenBank/DDBJ databases">
        <authorList>
            <person name="Lu H."/>
        </authorList>
    </citation>
    <scope>NUCLEOTIDE SEQUENCE [LARGE SCALE GENOMIC DNA]</scope>
    <source>
        <strain evidence="1 2">BYS87W</strain>
    </source>
</reference>
<dbReference type="EMBL" id="JBIGIB010000002">
    <property type="protein sequence ID" value="MFG6466250.1"/>
    <property type="molecule type" value="Genomic_DNA"/>
</dbReference>
<dbReference type="InterPro" id="IPR036514">
    <property type="entry name" value="SGNH_hydro_sf"/>
</dbReference>
<dbReference type="Gene3D" id="3.40.50.1110">
    <property type="entry name" value="SGNH hydrolase"/>
    <property type="match status" value="1"/>
</dbReference>
<dbReference type="Proteomes" id="UP001606303">
    <property type="component" value="Unassembled WGS sequence"/>
</dbReference>
<dbReference type="SUPFAM" id="SSF52266">
    <property type="entry name" value="SGNH hydrolase"/>
    <property type="match status" value="1"/>
</dbReference>
<organism evidence="1 2">
    <name type="scientific">Pelomonas baiyunensis</name>
    <dbReference type="NCBI Taxonomy" id="3299026"/>
    <lineage>
        <taxon>Bacteria</taxon>
        <taxon>Pseudomonadati</taxon>
        <taxon>Pseudomonadota</taxon>
        <taxon>Betaproteobacteria</taxon>
        <taxon>Burkholderiales</taxon>
        <taxon>Sphaerotilaceae</taxon>
        <taxon>Roseateles</taxon>
    </lineage>
</organism>
<proteinExistence type="predicted"/>
<sequence length="260" mass="28678">MITGPVWNEQELSAEGVFPTVLAVGDSWFWYLKSNLLNGLHKILNEGREHIILVRGANGAEAREYVTGLIRAQLERDLNPVTGYGKALKAVFVSGGGNDLAGPKDFVPLLRPDCSAATSATDCFKTNQPGDLFKEVINAHTSTVSLVQSLIPGTPVFLHGYDYANPNGLGFLGFGQWLQVPMDMCKVPRALQQEVVNHCINTYWTQLEELQKSFPGVVRLVDQRGTLKPEDWANELHPTPAGFRRLANRWKPELKAAGLI</sequence>
<dbReference type="GO" id="GO:0016787">
    <property type="term" value="F:hydrolase activity"/>
    <property type="evidence" value="ECO:0007669"/>
    <property type="project" value="UniProtKB-KW"/>
</dbReference>
<protein>
    <submittedName>
        <fullName evidence="1">SGNH/GDSL hydrolase family protein</fullName>
    </submittedName>
</protein>
<gene>
    <name evidence="1" type="ORF">ACG01O_06505</name>
</gene>
<comment type="caution">
    <text evidence="1">The sequence shown here is derived from an EMBL/GenBank/DDBJ whole genome shotgun (WGS) entry which is preliminary data.</text>
</comment>
<evidence type="ECO:0000313" key="2">
    <source>
        <dbReference type="Proteomes" id="UP001606303"/>
    </source>
</evidence>
<accession>A0ABW7GWD5</accession>
<dbReference type="RefSeq" id="WP_394382619.1">
    <property type="nucleotide sequence ID" value="NZ_JBIGIB010000002.1"/>
</dbReference>
<name>A0ABW7GWD5_9BURK</name>
<evidence type="ECO:0000313" key="1">
    <source>
        <dbReference type="EMBL" id="MFG6466250.1"/>
    </source>
</evidence>